<organism evidence="10 11">
    <name type="scientific">Helobdella robusta</name>
    <name type="common">Californian leech</name>
    <dbReference type="NCBI Taxonomy" id="6412"/>
    <lineage>
        <taxon>Eukaryota</taxon>
        <taxon>Metazoa</taxon>
        <taxon>Spiralia</taxon>
        <taxon>Lophotrochozoa</taxon>
        <taxon>Annelida</taxon>
        <taxon>Clitellata</taxon>
        <taxon>Hirudinea</taxon>
        <taxon>Rhynchobdellida</taxon>
        <taxon>Glossiphoniidae</taxon>
        <taxon>Helobdella</taxon>
    </lineage>
</organism>
<dbReference type="KEGG" id="hro:HELRODRAFT_168508"/>
<comment type="subcellular location">
    <subcellularLocation>
        <location evidence="1">Membrane</location>
        <topology evidence="1">Multi-pass membrane protein</topology>
    </subcellularLocation>
</comment>
<keyword evidence="11" id="KW-1185">Reference proteome</keyword>
<evidence type="ECO:0000256" key="4">
    <source>
        <dbReference type="ARBA" id="ARBA00022989"/>
    </source>
</evidence>
<dbReference type="EnsemblMetazoa" id="HelroT168508">
    <property type="protein sequence ID" value="HelroP168508"/>
    <property type="gene ID" value="HelroG168508"/>
</dbReference>
<reference evidence="9 11" key="2">
    <citation type="journal article" date="2013" name="Nature">
        <title>Insights into bilaterian evolution from three spiralian genomes.</title>
        <authorList>
            <person name="Simakov O."/>
            <person name="Marletaz F."/>
            <person name="Cho S.J."/>
            <person name="Edsinger-Gonzales E."/>
            <person name="Havlak P."/>
            <person name="Hellsten U."/>
            <person name="Kuo D.H."/>
            <person name="Larsson T."/>
            <person name="Lv J."/>
            <person name="Arendt D."/>
            <person name="Savage R."/>
            <person name="Osoegawa K."/>
            <person name="de Jong P."/>
            <person name="Grimwood J."/>
            <person name="Chapman J.A."/>
            <person name="Shapiro H."/>
            <person name="Aerts A."/>
            <person name="Otillar R.P."/>
            <person name="Terry A.Y."/>
            <person name="Boore J.L."/>
            <person name="Grigoriev I.V."/>
            <person name="Lindberg D.R."/>
            <person name="Seaver E.C."/>
            <person name="Weisblat D.A."/>
            <person name="Putnam N.H."/>
            <person name="Rokhsar D.S."/>
        </authorList>
    </citation>
    <scope>NUCLEOTIDE SEQUENCE</scope>
</reference>
<gene>
    <name evidence="10" type="primary">20202382</name>
    <name evidence="9" type="ORF">HELRODRAFT_168508</name>
</gene>
<evidence type="ECO:0000256" key="5">
    <source>
        <dbReference type="ARBA" id="ARBA00023136"/>
    </source>
</evidence>
<feature type="transmembrane region" description="Helical" evidence="8">
    <location>
        <begin position="176"/>
        <end position="197"/>
    </location>
</feature>
<reference evidence="10" key="3">
    <citation type="submission" date="2015-06" db="UniProtKB">
        <authorList>
            <consortium name="EnsemblMetazoa"/>
        </authorList>
    </citation>
    <scope>IDENTIFICATION</scope>
</reference>
<dbReference type="InterPro" id="IPR034294">
    <property type="entry name" value="Aquaporin_transptr"/>
</dbReference>
<dbReference type="GeneID" id="20202382"/>
<dbReference type="GO" id="GO:0005886">
    <property type="term" value="C:plasma membrane"/>
    <property type="evidence" value="ECO:0000318"/>
    <property type="project" value="GO_Central"/>
</dbReference>
<evidence type="ECO:0008006" key="12">
    <source>
        <dbReference type="Google" id="ProtNLM"/>
    </source>
</evidence>
<proteinExistence type="inferred from homology"/>
<keyword evidence="3 6" id="KW-0812">Transmembrane</keyword>
<dbReference type="GO" id="GO:0006833">
    <property type="term" value="P:water transport"/>
    <property type="evidence" value="ECO:0000318"/>
    <property type="project" value="GO_Central"/>
</dbReference>
<evidence type="ECO:0000256" key="8">
    <source>
        <dbReference type="SAM" id="Phobius"/>
    </source>
</evidence>
<dbReference type="Pfam" id="PF00230">
    <property type="entry name" value="MIP"/>
    <property type="match status" value="1"/>
</dbReference>
<keyword evidence="4 8" id="KW-1133">Transmembrane helix</keyword>
<feature type="region of interest" description="Disordered" evidence="7">
    <location>
        <begin position="204"/>
        <end position="230"/>
    </location>
</feature>
<feature type="compositionally biased region" description="Polar residues" evidence="7">
    <location>
        <begin position="207"/>
        <end position="230"/>
    </location>
</feature>
<keyword evidence="6" id="KW-0813">Transport</keyword>
<dbReference type="AlphaFoldDB" id="T1F0N2"/>
<evidence type="ECO:0000256" key="3">
    <source>
        <dbReference type="ARBA" id="ARBA00022692"/>
    </source>
</evidence>
<dbReference type="PRINTS" id="PR00783">
    <property type="entry name" value="MINTRINSICP"/>
</dbReference>
<dbReference type="EMBL" id="KB095959">
    <property type="protein sequence ID" value="ESO09516.1"/>
    <property type="molecule type" value="Genomic_DNA"/>
</dbReference>
<feature type="transmembrane region" description="Helical" evidence="8">
    <location>
        <begin position="71"/>
        <end position="89"/>
    </location>
</feature>
<sequence>MEIKNYFEWSLDDLARPSFWTECACEMLVTFILLSTMTLVASVSEQDANPASTVHVCFYLARFMYVAYEGYGAIGCCVSPVVTFSILLAREISLAKILLAEDSELPMVDPGRSGLKIWQATTVEGLYSQNTVLPSLAVSITVAFGILGTARHTGGFMNPLIPFAFAVFHGNVKNQWIYWLGPYIGGTLAVLTYGQMLKGRKYKPKFKQTQTTQNPDRLRKSFSQGNVSQR</sequence>
<dbReference type="InterPro" id="IPR000425">
    <property type="entry name" value="MIP"/>
</dbReference>
<dbReference type="HOGENOM" id="CLU_1205912_0_0_1"/>
<feature type="transmembrane region" description="Helical" evidence="8">
    <location>
        <begin position="19"/>
        <end position="41"/>
    </location>
</feature>
<dbReference type="Gene3D" id="1.20.1080.10">
    <property type="entry name" value="Glycerol uptake facilitator protein"/>
    <property type="match status" value="2"/>
</dbReference>
<dbReference type="PANTHER" id="PTHR19139:SF199">
    <property type="entry name" value="MIP17260P"/>
    <property type="match status" value="1"/>
</dbReference>
<name>T1F0N2_HELRO</name>
<dbReference type="SUPFAM" id="SSF81338">
    <property type="entry name" value="Aquaporin-like"/>
    <property type="match status" value="1"/>
</dbReference>
<evidence type="ECO:0000256" key="7">
    <source>
        <dbReference type="SAM" id="MobiDB-lite"/>
    </source>
</evidence>
<dbReference type="InParanoid" id="T1F0N2"/>
<dbReference type="STRING" id="6412.T1F0N2"/>
<dbReference type="eggNOG" id="KOG0223">
    <property type="taxonomic scope" value="Eukaryota"/>
</dbReference>
<dbReference type="RefSeq" id="XP_009012609.1">
    <property type="nucleotide sequence ID" value="XM_009014361.1"/>
</dbReference>
<protein>
    <recommendedName>
        <fullName evidence="12">Aquaporin</fullName>
    </recommendedName>
</protein>
<dbReference type="CTD" id="20202382"/>
<keyword evidence="5 8" id="KW-0472">Membrane</keyword>
<evidence type="ECO:0000256" key="6">
    <source>
        <dbReference type="RuleBase" id="RU000477"/>
    </source>
</evidence>
<dbReference type="GO" id="GO:0015250">
    <property type="term" value="F:water channel activity"/>
    <property type="evidence" value="ECO:0000318"/>
    <property type="project" value="GO_Central"/>
</dbReference>
<evidence type="ECO:0000256" key="1">
    <source>
        <dbReference type="ARBA" id="ARBA00004141"/>
    </source>
</evidence>
<reference evidence="11" key="1">
    <citation type="submission" date="2012-12" db="EMBL/GenBank/DDBJ databases">
        <authorList>
            <person name="Hellsten U."/>
            <person name="Grimwood J."/>
            <person name="Chapman J.A."/>
            <person name="Shapiro H."/>
            <person name="Aerts A."/>
            <person name="Otillar R.P."/>
            <person name="Terry A.Y."/>
            <person name="Boore J.L."/>
            <person name="Simakov O."/>
            <person name="Marletaz F."/>
            <person name="Cho S.-J."/>
            <person name="Edsinger-Gonzales E."/>
            <person name="Havlak P."/>
            <person name="Kuo D.-H."/>
            <person name="Larsson T."/>
            <person name="Lv J."/>
            <person name="Arendt D."/>
            <person name="Savage R."/>
            <person name="Osoegawa K."/>
            <person name="de Jong P."/>
            <person name="Lindberg D.R."/>
            <person name="Seaver E.C."/>
            <person name="Weisblat D.A."/>
            <person name="Putnam N.H."/>
            <person name="Grigoriev I.V."/>
            <person name="Rokhsar D.S."/>
        </authorList>
    </citation>
    <scope>NUCLEOTIDE SEQUENCE</scope>
</reference>
<evidence type="ECO:0000313" key="10">
    <source>
        <dbReference type="EnsemblMetazoa" id="HelroP168508"/>
    </source>
</evidence>
<comment type="similarity">
    <text evidence="2 6">Belongs to the MIP/aquaporin (TC 1.A.8) family.</text>
</comment>
<evidence type="ECO:0000313" key="11">
    <source>
        <dbReference type="Proteomes" id="UP000015101"/>
    </source>
</evidence>
<dbReference type="InterPro" id="IPR023271">
    <property type="entry name" value="Aquaporin-like"/>
</dbReference>
<evidence type="ECO:0000313" key="9">
    <source>
        <dbReference type="EMBL" id="ESO09516.1"/>
    </source>
</evidence>
<dbReference type="EMBL" id="AMQM01002980">
    <property type="status" value="NOT_ANNOTATED_CDS"/>
    <property type="molecule type" value="Genomic_DNA"/>
</dbReference>
<dbReference type="PANTHER" id="PTHR19139">
    <property type="entry name" value="AQUAPORIN TRANSPORTER"/>
    <property type="match status" value="1"/>
</dbReference>
<dbReference type="Proteomes" id="UP000015101">
    <property type="component" value="Unassembled WGS sequence"/>
</dbReference>
<dbReference type="OrthoDB" id="3222at2759"/>
<evidence type="ECO:0000256" key="2">
    <source>
        <dbReference type="ARBA" id="ARBA00006175"/>
    </source>
</evidence>
<accession>T1F0N2</accession>
<feature type="transmembrane region" description="Helical" evidence="8">
    <location>
        <begin position="132"/>
        <end position="150"/>
    </location>
</feature>